<reference evidence="3 4" key="1">
    <citation type="submission" date="2017-11" db="EMBL/GenBank/DDBJ databases">
        <title>Evolution of Phototrophy in the Chloroflexi Phylum Driven by Horizontal Gene Transfer.</title>
        <authorList>
            <person name="Ward L.M."/>
            <person name="Hemp J."/>
            <person name="Shih P.M."/>
            <person name="Mcglynn S.E."/>
            <person name="Fischer W."/>
        </authorList>
    </citation>
    <scope>NUCLEOTIDE SEQUENCE [LARGE SCALE GENOMIC DNA]</scope>
    <source>
        <strain evidence="3">JP3_7</strain>
    </source>
</reference>
<keyword evidence="1" id="KW-0472">Membrane</keyword>
<dbReference type="EMBL" id="PGTN01000018">
    <property type="protein sequence ID" value="PJF48287.1"/>
    <property type="molecule type" value="Genomic_DNA"/>
</dbReference>
<comment type="caution">
    <text evidence="3">The sequence shown here is derived from an EMBL/GenBank/DDBJ whole genome shotgun (WGS) entry which is preliminary data.</text>
</comment>
<evidence type="ECO:0000259" key="2">
    <source>
        <dbReference type="Pfam" id="PF11127"/>
    </source>
</evidence>
<dbReference type="InterPro" id="IPR021309">
    <property type="entry name" value="YgaP-like_TM"/>
</dbReference>
<dbReference type="Pfam" id="PF11127">
    <property type="entry name" value="YgaP-like_TM"/>
    <property type="match status" value="1"/>
</dbReference>
<keyword evidence="1" id="KW-0812">Transmembrane</keyword>
<name>A0A2M8QEQ4_9CHLR</name>
<keyword evidence="1" id="KW-1133">Transmembrane helix</keyword>
<sequence length="68" mass="7115">MKKNMGNLDRGIRIVVAVIVAALIVTGTISGVLAVILGVLAAVFLLTSLIGFCPLYAPFGISTCPRER</sequence>
<feature type="domain" description="Inner membrane protein YgaP-like transmembrane" evidence="2">
    <location>
        <begin position="1"/>
        <end position="66"/>
    </location>
</feature>
<dbReference type="Proteomes" id="UP000230790">
    <property type="component" value="Unassembled WGS sequence"/>
</dbReference>
<accession>A0A2M8QEQ4</accession>
<feature type="transmembrane region" description="Helical" evidence="1">
    <location>
        <begin position="35"/>
        <end position="59"/>
    </location>
</feature>
<dbReference type="AlphaFoldDB" id="A0A2M8QEQ4"/>
<organism evidence="3 4">
    <name type="scientific">Candidatus Thermofonsia Clade 3 bacterium</name>
    <dbReference type="NCBI Taxonomy" id="2364212"/>
    <lineage>
        <taxon>Bacteria</taxon>
        <taxon>Bacillati</taxon>
        <taxon>Chloroflexota</taxon>
        <taxon>Candidatus Thermofontia</taxon>
        <taxon>Candidatus Thermofonsia Clade 3</taxon>
    </lineage>
</organism>
<proteinExistence type="predicted"/>
<feature type="transmembrane region" description="Helical" evidence="1">
    <location>
        <begin position="12"/>
        <end position="29"/>
    </location>
</feature>
<evidence type="ECO:0000313" key="3">
    <source>
        <dbReference type="EMBL" id="PJF48287.1"/>
    </source>
</evidence>
<protein>
    <submittedName>
        <fullName evidence="3">DUF2892 domain-containing protein</fullName>
    </submittedName>
</protein>
<evidence type="ECO:0000313" key="4">
    <source>
        <dbReference type="Proteomes" id="UP000230790"/>
    </source>
</evidence>
<evidence type="ECO:0000256" key="1">
    <source>
        <dbReference type="SAM" id="Phobius"/>
    </source>
</evidence>
<gene>
    <name evidence="3" type="ORF">CUN48_04120</name>
</gene>